<gene>
    <name evidence="1" type="ORF">LEA_09384</name>
</gene>
<dbReference type="SUPFAM" id="SSF54518">
    <property type="entry name" value="Tubby C-terminal domain-like"/>
    <property type="match status" value="1"/>
</dbReference>
<protein>
    <submittedName>
        <fullName evidence="1">Uncharacterized protein</fullName>
    </submittedName>
</protein>
<dbReference type="EMBL" id="AJWY01006284">
    <property type="protein sequence ID" value="EKC67280.1"/>
    <property type="molecule type" value="Genomic_DNA"/>
</dbReference>
<proteinExistence type="predicted"/>
<accession>K1TLQ8</accession>
<dbReference type="InterPro" id="IPR025659">
    <property type="entry name" value="Tubby-like_C"/>
</dbReference>
<sequence>MVKLNIIPKGGKFDVIDSKERVIYRIKQGMNGKIHLLDSSGYKLYYMTYDKKQKKPSFKMFLNDKEILTAECTSMFLEPGFELRGDNIFLDVRSNDRREFKIMDGENQIGAVFSETEKKDLQIYN</sequence>
<dbReference type="Pfam" id="PF04525">
    <property type="entry name" value="LOR"/>
    <property type="match status" value="1"/>
</dbReference>
<reference evidence="1" key="1">
    <citation type="journal article" date="2013" name="Environ. Microbiol.">
        <title>Microbiota from the distal guts of lean and obese adolescents exhibit partial functional redundancy besides clear differences in community structure.</title>
        <authorList>
            <person name="Ferrer M."/>
            <person name="Ruiz A."/>
            <person name="Lanza F."/>
            <person name="Haange S.B."/>
            <person name="Oberbach A."/>
            <person name="Till H."/>
            <person name="Bargiela R."/>
            <person name="Campoy C."/>
            <person name="Segura M.T."/>
            <person name="Richter M."/>
            <person name="von Bergen M."/>
            <person name="Seifert J."/>
            <person name="Suarez A."/>
        </authorList>
    </citation>
    <scope>NUCLEOTIDE SEQUENCE</scope>
</reference>
<evidence type="ECO:0000313" key="1">
    <source>
        <dbReference type="EMBL" id="EKC67280.1"/>
    </source>
</evidence>
<dbReference type="InterPro" id="IPR007612">
    <property type="entry name" value="LOR"/>
</dbReference>
<comment type="caution">
    <text evidence="1">The sequence shown here is derived from an EMBL/GenBank/DDBJ whole genome shotgun (WGS) entry which is preliminary data.</text>
</comment>
<name>K1TLQ8_9ZZZZ</name>
<dbReference type="AlphaFoldDB" id="K1TLQ8"/>
<organism evidence="1">
    <name type="scientific">human gut metagenome</name>
    <dbReference type="NCBI Taxonomy" id="408170"/>
    <lineage>
        <taxon>unclassified sequences</taxon>
        <taxon>metagenomes</taxon>
        <taxon>organismal metagenomes</taxon>
    </lineage>
</organism>